<keyword evidence="3" id="KW-1003">Cell membrane</keyword>
<feature type="transmembrane region" description="Helical" evidence="7">
    <location>
        <begin position="12"/>
        <end position="30"/>
    </location>
</feature>
<evidence type="ECO:0000256" key="6">
    <source>
        <dbReference type="ARBA" id="ARBA00023136"/>
    </source>
</evidence>
<gene>
    <name evidence="9" type="ORF">G1H11_05455</name>
</gene>
<dbReference type="InterPro" id="IPR000515">
    <property type="entry name" value="MetI-like"/>
</dbReference>
<feature type="transmembrane region" description="Helical" evidence="7">
    <location>
        <begin position="99"/>
        <end position="122"/>
    </location>
</feature>
<feature type="transmembrane region" description="Helical" evidence="7">
    <location>
        <begin position="181"/>
        <end position="200"/>
    </location>
</feature>
<dbReference type="Pfam" id="PF00528">
    <property type="entry name" value="BPD_transp_1"/>
    <property type="match status" value="1"/>
</dbReference>
<dbReference type="Pfam" id="PF19300">
    <property type="entry name" value="BPD_transp_1_N"/>
    <property type="match status" value="1"/>
</dbReference>
<dbReference type="Gene3D" id="1.10.3720.10">
    <property type="entry name" value="MetI-like"/>
    <property type="match status" value="1"/>
</dbReference>
<evidence type="ECO:0000256" key="2">
    <source>
        <dbReference type="ARBA" id="ARBA00022448"/>
    </source>
</evidence>
<evidence type="ECO:0000256" key="7">
    <source>
        <dbReference type="RuleBase" id="RU363032"/>
    </source>
</evidence>
<keyword evidence="4 7" id="KW-0812">Transmembrane</keyword>
<dbReference type="Proteomes" id="UP000469185">
    <property type="component" value="Unassembled WGS sequence"/>
</dbReference>
<evidence type="ECO:0000259" key="8">
    <source>
        <dbReference type="PROSITE" id="PS50928"/>
    </source>
</evidence>
<evidence type="ECO:0000256" key="5">
    <source>
        <dbReference type="ARBA" id="ARBA00022989"/>
    </source>
</evidence>
<keyword evidence="10" id="KW-1185">Reference proteome</keyword>
<dbReference type="GO" id="GO:0005886">
    <property type="term" value="C:plasma membrane"/>
    <property type="evidence" value="ECO:0007669"/>
    <property type="project" value="UniProtKB-SubCell"/>
</dbReference>
<dbReference type="SUPFAM" id="SSF161098">
    <property type="entry name" value="MetI-like"/>
    <property type="match status" value="1"/>
</dbReference>
<accession>A0A6N9YID1</accession>
<dbReference type="GO" id="GO:0071916">
    <property type="term" value="F:dipeptide transmembrane transporter activity"/>
    <property type="evidence" value="ECO:0007669"/>
    <property type="project" value="TreeGrafter"/>
</dbReference>
<organism evidence="9 10">
    <name type="scientific">Phytoactinopolyspora alkaliphila</name>
    <dbReference type="NCBI Taxonomy" id="1783498"/>
    <lineage>
        <taxon>Bacteria</taxon>
        <taxon>Bacillati</taxon>
        <taxon>Actinomycetota</taxon>
        <taxon>Actinomycetes</taxon>
        <taxon>Jiangellales</taxon>
        <taxon>Jiangellaceae</taxon>
        <taxon>Phytoactinopolyspora</taxon>
    </lineage>
</organism>
<dbReference type="CDD" id="cd06261">
    <property type="entry name" value="TM_PBP2"/>
    <property type="match status" value="1"/>
</dbReference>
<evidence type="ECO:0000256" key="1">
    <source>
        <dbReference type="ARBA" id="ARBA00004651"/>
    </source>
</evidence>
<feature type="transmembrane region" description="Helical" evidence="7">
    <location>
        <begin position="281"/>
        <end position="300"/>
    </location>
</feature>
<dbReference type="AlphaFoldDB" id="A0A6N9YID1"/>
<dbReference type="InterPro" id="IPR045621">
    <property type="entry name" value="BPD_transp_1_N"/>
</dbReference>
<dbReference type="EMBL" id="JAAGOB010000002">
    <property type="protein sequence ID" value="NED94753.1"/>
    <property type="molecule type" value="Genomic_DNA"/>
</dbReference>
<keyword evidence="5 7" id="KW-1133">Transmembrane helix</keyword>
<feature type="domain" description="ABC transmembrane type-1" evidence="8">
    <location>
        <begin position="95"/>
        <end position="300"/>
    </location>
</feature>
<comment type="similarity">
    <text evidence="7">Belongs to the binding-protein-dependent transport system permease family.</text>
</comment>
<evidence type="ECO:0000256" key="3">
    <source>
        <dbReference type="ARBA" id="ARBA00022475"/>
    </source>
</evidence>
<feature type="transmembrane region" description="Helical" evidence="7">
    <location>
        <begin position="235"/>
        <end position="261"/>
    </location>
</feature>
<dbReference type="InterPro" id="IPR035906">
    <property type="entry name" value="MetI-like_sf"/>
</dbReference>
<comment type="caution">
    <text evidence="9">The sequence shown here is derived from an EMBL/GenBank/DDBJ whole genome shotgun (WGS) entry which is preliminary data.</text>
</comment>
<keyword evidence="6 7" id="KW-0472">Membrane</keyword>
<proteinExistence type="inferred from homology"/>
<name>A0A6N9YID1_9ACTN</name>
<keyword evidence="2 7" id="KW-0813">Transport</keyword>
<reference evidence="9 10" key="1">
    <citation type="submission" date="2020-02" db="EMBL/GenBank/DDBJ databases">
        <authorList>
            <person name="Li X.-J."/>
            <person name="Feng X.-M."/>
        </authorList>
    </citation>
    <scope>NUCLEOTIDE SEQUENCE [LARGE SCALE GENOMIC DNA]</scope>
    <source>
        <strain evidence="9 10">CGMCC 4.7225</strain>
    </source>
</reference>
<feature type="transmembrane region" description="Helical" evidence="7">
    <location>
        <begin position="134"/>
        <end position="161"/>
    </location>
</feature>
<evidence type="ECO:0000313" key="9">
    <source>
        <dbReference type="EMBL" id="NED94753.1"/>
    </source>
</evidence>
<evidence type="ECO:0000256" key="4">
    <source>
        <dbReference type="ARBA" id="ARBA00022692"/>
    </source>
</evidence>
<dbReference type="PROSITE" id="PS50928">
    <property type="entry name" value="ABC_TM1"/>
    <property type="match status" value="1"/>
</dbReference>
<dbReference type="RefSeq" id="WP_163816770.1">
    <property type="nucleotide sequence ID" value="NZ_JAAGOB010000002.1"/>
</dbReference>
<comment type="subcellular location">
    <subcellularLocation>
        <location evidence="1 7">Cell membrane</location>
        <topology evidence="1 7">Multi-pass membrane protein</topology>
    </subcellularLocation>
</comment>
<dbReference type="PANTHER" id="PTHR43163">
    <property type="entry name" value="DIPEPTIDE TRANSPORT SYSTEM PERMEASE PROTEIN DPPB-RELATED"/>
    <property type="match status" value="1"/>
</dbReference>
<sequence length="320" mass="34228">MIRLIAHRGAVLLASAMAGSIVVFLLLRLLGGDVATVIMGQGGTPEAREALRAELGLDRSWLEQYLSWIGGLFRGDLGQSYAAQYDIFDEIMSRLGLTLSLALISLAVSMVLGIIAGTYSALNSRNARGGLVDVIAQLGIAIPPFWVGLLLISFVSVQMGWLPSGGYVPWTESFTGAVRSLFLPLTALSIALAGVFTRFARSSMLDVLNEDYIRTAMAKGRTWRRAAVRHGVRNAAIPLVTVGTLQLGGLLAGTVVIETVFTLPGLGRMLMAAVTGREALVVQSLAFVIILVILVLNFLMDVAYGLLDPRIRDAEGATRE</sequence>
<evidence type="ECO:0000313" key="10">
    <source>
        <dbReference type="Proteomes" id="UP000469185"/>
    </source>
</evidence>
<protein>
    <submittedName>
        <fullName evidence="9">ABC transporter permease</fullName>
    </submittedName>
</protein>
<dbReference type="PANTHER" id="PTHR43163:SF6">
    <property type="entry name" value="DIPEPTIDE TRANSPORT SYSTEM PERMEASE PROTEIN DPPB-RELATED"/>
    <property type="match status" value="1"/>
</dbReference>